<dbReference type="Gene3D" id="3.30.420.300">
    <property type="entry name" value="2-keto-3-deoxy-galactonokinase, substrate binding domain"/>
    <property type="match status" value="1"/>
</dbReference>
<dbReference type="AlphaFoldDB" id="A0A443KF72"/>
<keyword evidence="1" id="KW-0418">Kinase</keyword>
<dbReference type="Pfam" id="PF05035">
    <property type="entry name" value="DGOK"/>
    <property type="match status" value="1"/>
</dbReference>
<evidence type="ECO:0000313" key="2">
    <source>
        <dbReference type="Proteomes" id="UP000284451"/>
    </source>
</evidence>
<accession>A0A443KF72</accession>
<dbReference type="Proteomes" id="UP000284451">
    <property type="component" value="Unassembled WGS sequence"/>
</dbReference>
<reference evidence="1 2" key="2">
    <citation type="submission" date="2019-01" db="EMBL/GenBank/DDBJ databases">
        <authorList>
            <person name="Li Y."/>
        </authorList>
    </citation>
    <scope>NUCLEOTIDE SEQUENCE [LARGE SCALE GENOMIC DNA]</scope>
    <source>
        <strain evidence="1 2">07D10-4-3</strain>
    </source>
</reference>
<reference evidence="1 2" key="1">
    <citation type="submission" date="2019-01" db="EMBL/GenBank/DDBJ databases">
        <title>Sinorhodobacter populi sp. nov. isolated from the symptomatic bark tissue of Populus euramericana canker.</title>
        <authorList>
            <person name="Xu G."/>
        </authorList>
    </citation>
    <scope>NUCLEOTIDE SEQUENCE [LARGE SCALE GENOMIC DNA]</scope>
    <source>
        <strain evidence="1 2">07D10-4-3</strain>
    </source>
</reference>
<dbReference type="GO" id="GO:0008671">
    <property type="term" value="F:2-dehydro-3-deoxygalactonokinase activity"/>
    <property type="evidence" value="ECO:0007669"/>
    <property type="project" value="InterPro"/>
</dbReference>
<name>A0A443KF72_9RHOB</name>
<dbReference type="InterPro" id="IPR042257">
    <property type="entry name" value="DGOK_C"/>
</dbReference>
<dbReference type="RefSeq" id="WP_128232446.1">
    <property type="nucleotide sequence ID" value="NZ_SAUY01000012.1"/>
</dbReference>
<gene>
    <name evidence="1" type="ORF">D2T29_11040</name>
</gene>
<evidence type="ECO:0000313" key="1">
    <source>
        <dbReference type="EMBL" id="RWR31253.1"/>
    </source>
</evidence>
<dbReference type="CDD" id="cd24012">
    <property type="entry name" value="ASKHA_NBD_KDGal-kinase"/>
    <property type="match status" value="1"/>
</dbReference>
<keyword evidence="1" id="KW-0808">Transferase</keyword>
<sequence length="310" mass="32980">MTSTGQPALIALDWGTSSLRAWLTGCDGKAIETRSAPLGLMQIRDRAFAAAFDAVAGEWRARWPDIPALASGMIGAAQGWIEAAYIPCPTGPEELARRLTRVSERNLWIIPGVMQRQPANVMRGEETQVAGALALHPELAQSARLILPGTHSKWIDIRDGRITGFASWMTGEIFAVLKKHSILGVYARDGAAPPTPEEAMAAFDEGVLAAKAAGRASGLLFSARARVLTGEMQPGVALDYLSGLLIGEEIAAALAPGDAPLLIGDHELCLRYRRALACFDHPEVGEISDAALAGLWRIAIASGLPRMETA</sequence>
<organism evidence="1 2">
    <name type="scientific">Paenirhodobacter populi</name>
    <dbReference type="NCBI Taxonomy" id="2306993"/>
    <lineage>
        <taxon>Bacteria</taxon>
        <taxon>Pseudomonadati</taxon>
        <taxon>Pseudomonadota</taxon>
        <taxon>Alphaproteobacteria</taxon>
        <taxon>Rhodobacterales</taxon>
        <taxon>Rhodobacter group</taxon>
        <taxon>Paenirhodobacter</taxon>
    </lineage>
</organism>
<protein>
    <submittedName>
        <fullName evidence="1">2-dehydro-3-deoxygalactonokinase</fullName>
    </submittedName>
</protein>
<dbReference type="GO" id="GO:0034194">
    <property type="term" value="P:D-galactonate catabolic process"/>
    <property type="evidence" value="ECO:0007669"/>
    <property type="project" value="InterPro"/>
</dbReference>
<dbReference type="EMBL" id="SAUY01000012">
    <property type="protein sequence ID" value="RWR31253.1"/>
    <property type="molecule type" value="Genomic_DNA"/>
</dbReference>
<dbReference type="Gene3D" id="3.30.420.310">
    <property type="entry name" value="2-keto-3-deoxy-galactonokinase, C-terminal domain"/>
    <property type="match status" value="1"/>
</dbReference>
<dbReference type="InterPro" id="IPR042258">
    <property type="entry name" value="DGOK_N"/>
</dbReference>
<proteinExistence type="predicted"/>
<dbReference type="InterPro" id="IPR007729">
    <property type="entry name" value="DGOK"/>
</dbReference>
<comment type="caution">
    <text evidence="1">The sequence shown here is derived from an EMBL/GenBank/DDBJ whole genome shotgun (WGS) entry which is preliminary data.</text>
</comment>